<dbReference type="SUPFAM" id="SSF53383">
    <property type="entry name" value="PLP-dependent transferases"/>
    <property type="match status" value="1"/>
</dbReference>
<dbReference type="InterPro" id="IPR015421">
    <property type="entry name" value="PyrdxlP-dep_Trfase_major"/>
</dbReference>
<keyword evidence="2" id="KW-0808">Transferase</keyword>
<organism evidence="2 3">
    <name type="scientific">Fragilariopsis cylindrus CCMP1102</name>
    <dbReference type="NCBI Taxonomy" id="635003"/>
    <lineage>
        <taxon>Eukaryota</taxon>
        <taxon>Sar</taxon>
        <taxon>Stramenopiles</taxon>
        <taxon>Ochrophyta</taxon>
        <taxon>Bacillariophyta</taxon>
        <taxon>Bacillariophyceae</taxon>
        <taxon>Bacillariophycidae</taxon>
        <taxon>Bacillariales</taxon>
        <taxon>Bacillariaceae</taxon>
        <taxon>Fragilariopsis</taxon>
    </lineage>
</organism>
<dbReference type="CDD" id="cd00609">
    <property type="entry name" value="AAT_like"/>
    <property type="match status" value="1"/>
</dbReference>
<dbReference type="GO" id="GO:0030170">
    <property type="term" value="F:pyridoxal phosphate binding"/>
    <property type="evidence" value="ECO:0007669"/>
    <property type="project" value="InterPro"/>
</dbReference>
<dbReference type="InParanoid" id="A0A1E7FY92"/>
<dbReference type="PANTHER" id="PTHR43510">
    <property type="entry name" value="AMINOTRANSFERASE FUNCTION, HYPOTHETICAL (EUROFUNG)"/>
    <property type="match status" value="1"/>
</dbReference>
<sequence length="390" mass="43804">MKEPWSKKHKKDFKGRQYSLSNSFAQPLSHPELVQFTKARNDQALLHDYVHHSLEYTPNGGSEDLKQAISVLYGPTIHAENILVFPGGQVAIQVAAQAFARNCHSIVFTPGYQSTVESPEWAMNSTGVTQIQRKASQRWQINIEEVEEAIREDTKYMIINEPHNPGGIVMDSTTQQELIEVCQKHNIIILSDEVYRLLEHDAATDRIPAIAEAYSQGGISCVTMSKPWGACGISVGWLACSNLEMISKLWDCQYFGTACISRSSEIQAIMVLRASDTILQDRLSIIRKNKALLQDVIEKKYPDLFEWERPNAGAIGFVKFKGPLTSLELGALLADRGISIKPAYCFSGDTVVTPDIDYFRVGFGERKMPLALDAFVSVIEEFKDEWRNKK</sequence>
<dbReference type="InterPro" id="IPR004839">
    <property type="entry name" value="Aminotransferase_I/II_large"/>
</dbReference>
<gene>
    <name evidence="2" type="ORF">FRACYDRAFT_205591</name>
</gene>
<dbReference type="Pfam" id="PF00155">
    <property type="entry name" value="Aminotran_1_2"/>
    <property type="match status" value="1"/>
</dbReference>
<dbReference type="KEGG" id="fcy:FRACYDRAFT_205591"/>
<dbReference type="PANTHER" id="PTHR43510:SF1">
    <property type="entry name" value="AMINOTRANSFERASE FUNCTION, HYPOTHETICAL (EUROFUNG)"/>
    <property type="match status" value="1"/>
</dbReference>
<evidence type="ECO:0000259" key="1">
    <source>
        <dbReference type="Pfam" id="PF00155"/>
    </source>
</evidence>
<name>A0A1E7FY92_9STRA</name>
<dbReference type="OrthoDB" id="7042322at2759"/>
<feature type="domain" description="Aminotransferase class I/classII large" evidence="1">
    <location>
        <begin position="51"/>
        <end position="346"/>
    </location>
</feature>
<dbReference type="AlphaFoldDB" id="A0A1E7FY92"/>
<dbReference type="Gene3D" id="3.90.1150.10">
    <property type="entry name" value="Aspartate Aminotransferase, domain 1"/>
    <property type="match status" value="1"/>
</dbReference>
<dbReference type="InterPro" id="IPR015422">
    <property type="entry name" value="PyrdxlP-dep_Trfase_small"/>
</dbReference>
<dbReference type="Gene3D" id="3.40.640.10">
    <property type="entry name" value="Type I PLP-dependent aspartate aminotransferase-like (Major domain)"/>
    <property type="match status" value="1"/>
</dbReference>
<evidence type="ECO:0000313" key="2">
    <source>
        <dbReference type="EMBL" id="OEU23117.1"/>
    </source>
</evidence>
<dbReference type="InterPro" id="IPR015424">
    <property type="entry name" value="PyrdxlP-dep_Trfase"/>
</dbReference>
<proteinExistence type="predicted"/>
<protein>
    <submittedName>
        <fullName evidence="2">PLP-dependent transferase</fullName>
    </submittedName>
</protein>
<dbReference type="Proteomes" id="UP000095751">
    <property type="component" value="Unassembled WGS sequence"/>
</dbReference>
<accession>A0A1E7FY92</accession>
<reference evidence="2 3" key="1">
    <citation type="submission" date="2016-09" db="EMBL/GenBank/DDBJ databases">
        <title>Extensive genetic diversity and differential bi-allelic expression allows diatom success in the polar Southern Ocean.</title>
        <authorList>
            <consortium name="DOE Joint Genome Institute"/>
            <person name="Mock T."/>
            <person name="Otillar R.P."/>
            <person name="Strauss J."/>
            <person name="Dupont C."/>
            <person name="Frickenhaus S."/>
            <person name="Maumus F."/>
            <person name="Mcmullan M."/>
            <person name="Sanges R."/>
            <person name="Schmutz J."/>
            <person name="Toseland A."/>
            <person name="Valas R."/>
            <person name="Veluchamy A."/>
            <person name="Ward B.J."/>
            <person name="Allen A."/>
            <person name="Barry K."/>
            <person name="Falciatore A."/>
            <person name="Ferrante M."/>
            <person name="Fortunato A.E."/>
            <person name="Gloeckner G."/>
            <person name="Gruber A."/>
            <person name="Hipkin R."/>
            <person name="Janech M."/>
            <person name="Kroth P."/>
            <person name="Leese F."/>
            <person name="Lindquist E."/>
            <person name="Lyon B.R."/>
            <person name="Martin J."/>
            <person name="Mayer C."/>
            <person name="Parker M."/>
            <person name="Quesneville H."/>
            <person name="Raymond J."/>
            <person name="Uhlig C."/>
            <person name="Valentin K.U."/>
            <person name="Worden A.Z."/>
            <person name="Armbrust E.V."/>
            <person name="Bowler C."/>
            <person name="Green B."/>
            <person name="Moulton V."/>
            <person name="Van Oosterhout C."/>
            <person name="Grigoriev I."/>
        </authorList>
    </citation>
    <scope>NUCLEOTIDE SEQUENCE [LARGE SCALE GENOMIC DNA]</scope>
    <source>
        <strain evidence="2 3">CCMP1102</strain>
    </source>
</reference>
<evidence type="ECO:0000313" key="3">
    <source>
        <dbReference type="Proteomes" id="UP000095751"/>
    </source>
</evidence>
<dbReference type="EMBL" id="KV784353">
    <property type="protein sequence ID" value="OEU23117.1"/>
    <property type="molecule type" value="Genomic_DNA"/>
</dbReference>
<keyword evidence="3" id="KW-1185">Reference proteome</keyword>
<dbReference type="GO" id="GO:0016740">
    <property type="term" value="F:transferase activity"/>
    <property type="evidence" value="ECO:0007669"/>
    <property type="project" value="UniProtKB-KW"/>
</dbReference>